<protein>
    <submittedName>
        <fullName evidence="2">Uncharacterized protein</fullName>
    </submittedName>
</protein>
<organism evidence="2 3">
    <name type="scientific">Psilocybe cf. subviscida</name>
    <dbReference type="NCBI Taxonomy" id="2480587"/>
    <lineage>
        <taxon>Eukaryota</taxon>
        <taxon>Fungi</taxon>
        <taxon>Dikarya</taxon>
        <taxon>Basidiomycota</taxon>
        <taxon>Agaricomycotina</taxon>
        <taxon>Agaricomycetes</taxon>
        <taxon>Agaricomycetidae</taxon>
        <taxon>Agaricales</taxon>
        <taxon>Agaricineae</taxon>
        <taxon>Strophariaceae</taxon>
        <taxon>Psilocybe</taxon>
    </lineage>
</organism>
<feature type="region of interest" description="Disordered" evidence="1">
    <location>
        <begin position="61"/>
        <end position="166"/>
    </location>
</feature>
<feature type="compositionally biased region" description="Basic and acidic residues" evidence="1">
    <location>
        <begin position="103"/>
        <end position="150"/>
    </location>
</feature>
<sequence length="166" mass="18125">MDNSNDKMRKRDIIKHGLDKAASKLGFSSHSQEGSSSLQDAIAPSITSSLSVTPVVSQAHKDAFYPAPPPTQGAEDQGEVRYKAPINPGSRGDKKVPNPGRLPRPEKNDNKKQEDDKKKEDSKKKADNKKEEDHKKGEDDKGKNVAEKKNANKLSDNKTGGKSGKH</sequence>
<evidence type="ECO:0000313" key="3">
    <source>
        <dbReference type="Proteomes" id="UP000567179"/>
    </source>
</evidence>
<evidence type="ECO:0000313" key="2">
    <source>
        <dbReference type="EMBL" id="KAF5311159.1"/>
    </source>
</evidence>
<dbReference type="Proteomes" id="UP000567179">
    <property type="component" value="Unassembled WGS sequence"/>
</dbReference>
<gene>
    <name evidence="2" type="ORF">D9619_008034</name>
</gene>
<name>A0A8H5ESW7_9AGAR</name>
<dbReference type="EMBL" id="JAACJJ010000057">
    <property type="protein sequence ID" value="KAF5311159.1"/>
    <property type="molecule type" value="Genomic_DNA"/>
</dbReference>
<keyword evidence="3" id="KW-1185">Reference proteome</keyword>
<accession>A0A8H5ESW7</accession>
<comment type="caution">
    <text evidence="2">The sequence shown here is derived from an EMBL/GenBank/DDBJ whole genome shotgun (WGS) entry which is preliminary data.</text>
</comment>
<proteinExistence type="predicted"/>
<evidence type="ECO:0000256" key="1">
    <source>
        <dbReference type="SAM" id="MobiDB-lite"/>
    </source>
</evidence>
<reference evidence="2 3" key="1">
    <citation type="journal article" date="2020" name="ISME J.">
        <title>Uncovering the hidden diversity of litter-decomposition mechanisms in mushroom-forming fungi.</title>
        <authorList>
            <person name="Floudas D."/>
            <person name="Bentzer J."/>
            <person name="Ahren D."/>
            <person name="Johansson T."/>
            <person name="Persson P."/>
            <person name="Tunlid A."/>
        </authorList>
    </citation>
    <scope>NUCLEOTIDE SEQUENCE [LARGE SCALE GENOMIC DNA]</scope>
    <source>
        <strain evidence="2 3">CBS 101986</strain>
    </source>
</reference>
<dbReference type="AlphaFoldDB" id="A0A8H5ESW7"/>